<dbReference type="GO" id="GO:0007165">
    <property type="term" value="P:signal transduction"/>
    <property type="evidence" value="ECO:0007669"/>
    <property type="project" value="InterPro"/>
</dbReference>
<dbReference type="Gene3D" id="3.30.1520.10">
    <property type="entry name" value="Phox-like domain"/>
    <property type="match status" value="1"/>
</dbReference>
<feature type="domain" description="Ras-associating" evidence="8">
    <location>
        <begin position="229"/>
        <end position="317"/>
    </location>
</feature>
<keyword evidence="3" id="KW-0967">Endosome</keyword>
<dbReference type="WBParaSite" id="SBAD_0000124201-mRNA-1">
    <property type="protein sequence ID" value="SBAD_0000124201-mRNA-1"/>
    <property type="gene ID" value="SBAD_0000124201"/>
</dbReference>
<keyword evidence="4" id="KW-0446">Lipid-binding</keyword>
<keyword evidence="5" id="KW-0472">Membrane</keyword>
<dbReference type="CDD" id="cd06886">
    <property type="entry name" value="PX_SNX27"/>
    <property type="match status" value="1"/>
</dbReference>
<comment type="subcellular location">
    <subcellularLocation>
        <location evidence="2">Early endosome</location>
    </subcellularLocation>
    <subcellularLocation>
        <location evidence="1">Endomembrane system</location>
        <topology evidence="1">Peripheral membrane protein</topology>
    </subcellularLocation>
</comment>
<name>A0A183IC48_9BILA</name>
<dbReference type="GO" id="GO:0032266">
    <property type="term" value="F:phosphatidylinositol-3-phosphate binding"/>
    <property type="evidence" value="ECO:0007669"/>
    <property type="project" value="InterPro"/>
</dbReference>
<dbReference type="Gene3D" id="3.10.20.90">
    <property type="entry name" value="Phosphatidylinositol 3-kinase Catalytic Subunit, Chain A, domain 1"/>
    <property type="match status" value="1"/>
</dbReference>
<dbReference type="SMART" id="SM00228">
    <property type="entry name" value="PDZ"/>
    <property type="match status" value="1"/>
</dbReference>
<dbReference type="FunFam" id="3.30.1520.10:FF:000003">
    <property type="entry name" value="sorting nexin-27 isoform X2"/>
    <property type="match status" value="1"/>
</dbReference>
<dbReference type="PROSITE" id="PS50106">
    <property type="entry name" value="PDZ"/>
    <property type="match status" value="1"/>
</dbReference>
<accession>A0A183IC48</accession>
<dbReference type="PANTHER" id="PTHR12431:SF19">
    <property type="entry name" value="SORTING NEXIN-27"/>
    <property type="match status" value="1"/>
</dbReference>
<organism evidence="11">
    <name type="scientific">Soboliphyme baturini</name>
    <dbReference type="NCBI Taxonomy" id="241478"/>
    <lineage>
        <taxon>Eukaryota</taxon>
        <taxon>Metazoa</taxon>
        <taxon>Ecdysozoa</taxon>
        <taxon>Nematoda</taxon>
        <taxon>Enoplea</taxon>
        <taxon>Dorylaimia</taxon>
        <taxon>Dioctophymatida</taxon>
        <taxon>Dioctophymatoidea</taxon>
        <taxon>Soboliphymatidae</taxon>
        <taxon>Soboliphyme</taxon>
    </lineage>
</organism>
<dbReference type="SUPFAM" id="SSF50156">
    <property type="entry name" value="PDZ domain-like"/>
    <property type="match status" value="1"/>
</dbReference>
<gene>
    <name evidence="9" type="ORF">SBAD_LOCUS1192</name>
</gene>
<dbReference type="GO" id="GO:0005769">
    <property type="term" value="C:early endosome"/>
    <property type="evidence" value="ECO:0007669"/>
    <property type="project" value="UniProtKB-SubCell"/>
</dbReference>
<feature type="domain" description="PX" evidence="7">
    <location>
        <begin position="89"/>
        <end position="225"/>
    </location>
</feature>
<proteinExistence type="predicted"/>
<dbReference type="Pfam" id="PF00788">
    <property type="entry name" value="RA"/>
    <property type="match status" value="1"/>
</dbReference>
<evidence type="ECO:0000313" key="10">
    <source>
        <dbReference type="Proteomes" id="UP000270296"/>
    </source>
</evidence>
<evidence type="ECO:0000259" key="6">
    <source>
        <dbReference type="PROSITE" id="PS50106"/>
    </source>
</evidence>
<dbReference type="GO" id="GO:0032456">
    <property type="term" value="P:endocytic recycling"/>
    <property type="evidence" value="ECO:0007669"/>
    <property type="project" value="TreeGrafter"/>
</dbReference>
<dbReference type="InterPro" id="IPR000159">
    <property type="entry name" value="RA_dom"/>
</dbReference>
<dbReference type="OrthoDB" id="10036828at2759"/>
<dbReference type="Gene3D" id="2.30.42.10">
    <property type="match status" value="1"/>
</dbReference>
<dbReference type="CDD" id="cd01777">
    <property type="entry name" value="FERM_F1_SNX27"/>
    <property type="match status" value="1"/>
</dbReference>
<dbReference type="PANTHER" id="PTHR12431">
    <property type="entry name" value="SORTING NEXIN 17 AND 27"/>
    <property type="match status" value="1"/>
</dbReference>
<evidence type="ECO:0000313" key="9">
    <source>
        <dbReference type="EMBL" id="VDO93512.1"/>
    </source>
</evidence>
<evidence type="ECO:0000256" key="1">
    <source>
        <dbReference type="ARBA" id="ARBA00004184"/>
    </source>
</evidence>
<evidence type="ECO:0000313" key="11">
    <source>
        <dbReference type="WBParaSite" id="SBAD_0000124201-mRNA-1"/>
    </source>
</evidence>
<dbReference type="InterPro" id="IPR036871">
    <property type="entry name" value="PX_dom_sf"/>
</dbReference>
<protein>
    <submittedName>
        <fullName evidence="11">Sorting nexin-27</fullName>
    </submittedName>
</protein>
<dbReference type="Pfam" id="PF00595">
    <property type="entry name" value="PDZ"/>
    <property type="match status" value="1"/>
</dbReference>
<dbReference type="CDD" id="cd23070">
    <property type="entry name" value="PDZ_SNX27-like"/>
    <property type="match status" value="1"/>
</dbReference>
<dbReference type="InterPro" id="IPR001478">
    <property type="entry name" value="PDZ"/>
</dbReference>
<dbReference type="InterPro" id="IPR001683">
    <property type="entry name" value="PX_dom"/>
</dbReference>
<evidence type="ECO:0000259" key="7">
    <source>
        <dbReference type="PROSITE" id="PS50195"/>
    </source>
</evidence>
<dbReference type="Proteomes" id="UP000270296">
    <property type="component" value="Unassembled WGS sequence"/>
</dbReference>
<evidence type="ECO:0000256" key="2">
    <source>
        <dbReference type="ARBA" id="ARBA00004412"/>
    </source>
</evidence>
<dbReference type="InterPro" id="IPR037835">
    <property type="entry name" value="SNX27_RA"/>
</dbReference>
<evidence type="ECO:0000256" key="4">
    <source>
        <dbReference type="ARBA" id="ARBA00023121"/>
    </source>
</evidence>
<dbReference type="AlphaFoldDB" id="A0A183IC48"/>
<dbReference type="InterPro" id="IPR037833">
    <property type="entry name" value="SNX27_PX"/>
</dbReference>
<evidence type="ECO:0000259" key="8">
    <source>
        <dbReference type="PROSITE" id="PS50200"/>
    </source>
</evidence>
<reference evidence="11" key="1">
    <citation type="submission" date="2016-06" db="UniProtKB">
        <authorList>
            <consortium name="WormBaseParasite"/>
        </authorList>
    </citation>
    <scope>IDENTIFICATION</scope>
</reference>
<sequence length="463" mass="52131">MQMHLTIGFGFNVRGQISEGGQYRSINGQLYAPLQHVSAVLAGGAAEKAGLYQGDRILEVNGVSVEGATHKQVVDLIKAGGDKLVLTVISADPSELDRIESSVSDDNGSAYDYSEKRSLPITVPSLQWVKRQDEKFVVYNIYMAGRHLCSRRYSEFEQLNRYLKMEFMDFNFPRLPSKWPFALSEQQLDARRRGLEQYLEKVCSVRVLAESDIMQAFLMESQSDAISYFDVDIRILLPDQTTVTVTVQRNSNCSQVYKALRHRLSISDDIIHYFALFEMIEPDFDRKIKPNECPHSLYIQNYSSAAVTCIVFKRWLFCIDKEVELCRSHPFAHTMFYWMAVNDVNSGQIKAGEKLYELKALQDVSRKEQYLALARTLPGYGEITFPHCACDCYRNGHVVVALGYKCLRLQACTVNGTLESHSVKLKIISFEQCLPLVEQLLADADGSGGGGVGVCSALMDVIV</sequence>
<evidence type="ECO:0000256" key="5">
    <source>
        <dbReference type="ARBA" id="ARBA00023136"/>
    </source>
</evidence>
<dbReference type="PROSITE" id="PS50195">
    <property type="entry name" value="PX"/>
    <property type="match status" value="1"/>
</dbReference>
<dbReference type="GO" id="GO:0006886">
    <property type="term" value="P:intracellular protein transport"/>
    <property type="evidence" value="ECO:0007669"/>
    <property type="project" value="TreeGrafter"/>
</dbReference>
<dbReference type="InterPro" id="IPR036034">
    <property type="entry name" value="PDZ_sf"/>
</dbReference>
<evidence type="ECO:0000256" key="3">
    <source>
        <dbReference type="ARBA" id="ARBA00022753"/>
    </source>
</evidence>
<dbReference type="Pfam" id="PF00787">
    <property type="entry name" value="PX"/>
    <property type="match status" value="1"/>
</dbReference>
<dbReference type="EMBL" id="UZAM01006742">
    <property type="protein sequence ID" value="VDO93512.1"/>
    <property type="molecule type" value="Genomic_DNA"/>
</dbReference>
<dbReference type="SUPFAM" id="SSF64268">
    <property type="entry name" value="PX domain"/>
    <property type="match status" value="1"/>
</dbReference>
<dbReference type="FunFam" id="3.10.20.90:FF:000210">
    <property type="entry name" value="Putative Sorting nexin-27"/>
    <property type="match status" value="1"/>
</dbReference>
<dbReference type="PROSITE" id="PS50200">
    <property type="entry name" value="RA"/>
    <property type="match status" value="1"/>
</dbReference>
<keyword evidence="10" id="KW-1185">Reference proteome</keyword>
<reference evidence="9 10" key="2">
    <citation type="submission" date="2018-11" db="EMBL/GenBank/DDBJ databases">
        <authorList>
            <consortium name="Pathogen Informatics"/>
        </authorList>
    </citation>
    <scope>NUCLEOTIDE SEQUENCE [LARGE SCALE GENOMIC DNA]</scope>
</reference>
<dbReference type="SMART" id="SM00312">
    <property type="entry name" value="PX"/>
    <property type="match status" value="1"/>
</dbReference>
<dbReference type="Gene3D" id="1.20.80.60">
    <property type="match status" value="1"/>
</dbReference>
<feature type="domain" description="PDZ" evidence="6">
    <location>
        <begin position="1"/>
        <end position="92"/>
    </location>
</feature>